<name>A0A485MQ79_LYNPA</name>
<sequence length="93" mass="10729">MRTTPWSCREQFSAGQVLFLKLSTTYTREGSVILFPNYVHNLHLKLKLGECGEGRKWLRLPRGRSHRLHGQLCALCVDMTISDTQDVCKKRLP</sequence>
<dbReference type="Proteomes" id="UP000386466">
    <property type="component" value="Unassembled WGS sequence"/>
</dbReference>
<dbReference type="GO" id="GO:0016787">
    <property type="term" value="F:hydrolase activity"/>
    <property type="evidence" value="ECO:0007669"/>
    <property type="project" value="UniProtKB-KW"/>
</dbReference>
<evidence type="ECO:0000313" key="1">
    <source>
        <dbReference type="EMBL" id="VFV23070.1"/>
    </source>
</evidence>
<gene>
    <name evidence="1" type="ORF">LYPA_23C017422</name>
</gene>
<reference evidence="1 2" key="1">
    <citation type="submission" date="2019-01" db="EMBL/GenBank/DDBJ databases">
        <authorList>
            <person name="Alioto T."/>
            <person name="Alioto T."/>
        </authorList>
    </citation>
    <scope>NUCLEOTIDE SEQUENCE [LARGE SCALE GENOMIC DNA]</scope>
</reference>
<dbReference type="AlphaFoldDB" id="A0A485MQ79"/>
<evidence type="ECO:0000313" key="2">
    <source>
        <dbReference type="Proteomes" id="UP000386466"/>
    </source>
</evidence>
<accession>A0A485MQ79</accession>
<keyword evidence="1" id="KW-0378">Hydrolase</keyword>
<proteinExistence type="predicted"/>
<dbReference type="EMBL" id="CAAGRJ010005179">
    <property type="protein sequence ID" value="VFV23070.1"/>
    <property type="molecule type" value="Genomic_DNA"/>
</dbReference>
<organism evidence="1 2">
    <name type="scientific">Lynx pardinus</name>
    <name type="common">Iberian lynx</name>
    <name type="synonym">Felis pardina</name>
    <dbReference type="NCBI Taxonomy" id="191816"/>
    <lineage>
        <taxon>Eukaryota</taxon>
        <taxon>Metazoa</taxon>
        <taxon>Chordata</taxon>
        <taxon>Craniata</taxon>
        <taxon>Vertebrata</taxon>
        <taxon>Euteleostomi</taxon>
        <taxon>Mammalia</taxon>
        <taxon>Eutheria</taxon>
        <taxon>Laurasiatheria</taxon>
        <taxon>Carnivora</taxon>
        <taxon>Feliformia</taxon>
        <taxon>Felidae</taxon>
        <taxon>Felinae</taxon>
        <taxon>Lynx</taxon>
    </lineage>
</organism>
<keyword evidence="2" id="KW-1185">Reference proteome</keyword>
<protein>
    <submittedName>
        <fullName evidence="1">Fumarylacetoacetate hydrolase</fullName>
    </submittedName>
</protein>